<evidence type="ECO:0008006" key="4">
    <source>
        <dbReference type="Google" id="ProtNLM"/>
    </source>
</evidence>
<dbReference type="EMBL" id="CANHGI010000005">
    <property type="protein sequence ID" value="CAI5453050.1"/>
    <property type="molecule type" value="Genomic_DNA"/>
</dbReference>
<keyword evidence="1" id="KW-0732">Signal</keyword>
<name>A0A9P1IVM0_9PELO</name>
<accession>A0A9P1IVM0</accession>
<gene>
    <name evidence="2" type="ORF">CAMP_LOCUS15687</name>
</gene>
<evidence type="ECO:0000313" key="3">
    <source>
        <dbReference type="Proteomes" id="UP001152747"/>
    </source>
</evidence>
<dbReference type="Proteomes" id="UP001152747">
    <property type="component" value="Unassembled WGS sequence"/>
</dbReference>
<evidence type="ECO:0000313" key="2">
    <source>
        <dbReference type="EMBL" id="CAI5453050.1"/>
    </source>
</evidence>
<protein>
    <recommendedName>
        <fullName evidence="4">DUF38 domain-containing protein</fullName>
    </recommendedName>
</protein>
<keyword evidence="3" id="KW-1185">Reference proteome</keyword>
<reference evidence="2" key="1">
    <citation type="submission" date="2022-11" db="EMBL/GenBank/DDBJ databases">
        <authorList>
            <person name="Kikuchi T."/>
        </authorList>
    </citation>
    <scope>NUCLEOTIDE SEQUENCE</scope>
    <source>
        <strain evidence="2">PS1010</strain>
    </source>
</reference>
<feature type="chain" id="PRO_5040197449" description="DUF38 domain-containing protein" evidence="1">
    <location>
        <begin position="16"/>
        <end position="202"/>
    </location>
</feature>
<dbReference type="AlphaFoldDB" id="A0A9P1IVM0"/>
<feature type="signal peptide" evidence="1">
    <location>
        <begin position="1"/>
        <end position="15"/>
    </location>
</feature>
<evidence type="ECO:0000256" key="1">
    <source>
        <dbReference type="SAM" id="SignalP"/>
    </source>
</evidence>
<comment type="caution">
    <text evidence="2">The sequence shown here is derived from an EMBL/GenBank/DDBJ whole genome shotgun (WGS) entry which is preliminary data.</text>
</comment>
<proteinExistence type="predicted"/>
<organism evidence="2 3">
    <name type="scientific">Caenorhabditis angaria</name>
    <dbReference type="NCBI Taxonomy" id="860376"/>
    <lineage>
        <taxon>Eukaryota</taxon>
        <taxon>Metazoa</taxon>
        <taxon>Ecdysozoa</taxon>
        <taxon>Nematoda</taxon>
        <taxon>Chromadorea</taxon>
        <taxon>Rhabditida</taxon>
        <taxon>Rhabditina</taxon>
        <taxon>Rhabditomorpha</taxon>
        <taxon>Rhabditoidea</taxon>
        <taxon>Rhabditidae</taxon>
        <taxon>Peloderinae</taxon>
        <taxon>Caenorhabditis</taxon>
    </lineage>
</organism>
<sequence>MFIFLVFKLFITINAFSYVERKFDAQAVGIDQLNNLEFPELDENPIKFDENWLILPKNNVTQMNIFVSLGSLKNLEQLRKILPNTYFFIADPNISQKSEKSSHFFAFEVSSEAGFSTVPKVDINYFFNGILGAKFIDFMWNSAENGLEIVEKIEKTTVCQIILTGKLPKNLPNNFVIFKTSKNGVLLLNIKDDECKQKYGYF</sequence>